<protein>
    <submittedName>
        <fullName evidence="2">ROK family transcriptional regulator</fullName>
    </submittedName>
</protein>
<evidence type="ECO:0000313" key="2">
    <source>
        <dbReference type="EMBL" id="MBY5949652.1"/>
    </source>
</evidence>
<dbReference type="Pfam" id="PF00480">
    <property type="entry name" value="ROK"/>
    <property type="match status" value="1"/>
</dbReference>
<comment type="caution">
    <text evidence="2">The sequence shown here is derived from an EMBL/GenBank/DDBJ whole genome shotgun (WGS) entry which is preliminary data.</text>
</comment>
<dbReference type="EMBL" id="JAHVHP010000001">
    <property type="protein sequence ID" value="MBY5949652.1"/>
    <property type="molecule type" value="Genomic_DNA"/>
</dbReference>
<evidence type="ECO:0000256" key="1">
    <source>
        <dbReference type="ARBA" id="ARBA00006479"/>
    </source>
</evidence>
<accession>A0ABS7N016</accession>
<dbReference type="PANTHER" id="PTHR18964:SF149">
    <property type="entry name" value="BIFUNCTIONAL UDP-N-ACETYLGLUCOSAMINE 2-EPIMERASE_N-ACETYLMANNOSAMINE KINASE"/>
    <property type="match status" value="1"/>
</dbReference>
<sequence>MNLINPQAVIDQMDGVVEIKSYLNKIKIIKNLYLKGANTASEICTEVGISLPTVNSLLSDLMSSGEVIKQGRAESQGGRKPDLYRLAEDAFYVLSVDLSKFTINLCLYSCHNQPITEKECHKLVLNNERETFDRIADLIEAYLQKSGIPSEKIIAIGISMPGLVDAVGGVNYTYLRFGRKTLLDSFEERFQKKVFLENDARAMTLAEFKFGPDHTHKNVLGVFVGWGIGLGIIIDGKIYRGASGFAGEFSHSPIFENRNVTCSCGKKGCLEAVASGTAIVRMAEEAIKIDSDSILARIVRDHQGELEPGLVVEAALAGDQRAITILSEAGLDLGRGISILIQLLNPDLIIIGGSVAEANQYLITPIQQALNIYSMAKSREKSELALYQLGKDVGLMGGVAVVNEQLFEDVLKKLS</sequence>
<dbReference type="Proteomes" id="UP000766609">
    <property type="component" value="Unassembled WGS sequence"/>
</dbReference>
<dbReference type="Pfam" id="PF13412">
    <property type="entry name" value="HTH_24"/>
    <property type="match status" value="1"/>
</dbReference>
<dbReference type="InterPro" id="IPR043129">
    <property type="entry name" value="ATPase_NBD"/>
</dbReference>
<organism evidence="2 3">
    <name type="scientific">Algoriphagus marincola</name>
    <dbReference type="NCBI Taxonomy" id="264027"/>
    <lineage>
        <taxon>Bacteria</taxon>
        <taxon>Pseudomonadati</taxon>
        <taxon>Bacteroidota</taxon>
        <taxon>Cytophagia</taxon>
        <taxon>Cytophagales</taxon>
        <taxon>Cyclobacteriaceae</taxon>
        <taxon>Algoriphagus</taxon>
    </lineage>
</organism>
<proteinExistence type="inferred from homology"/>
<dbReference type="InterPro" id="IPR036388">
    <property type="entry name" value="WH-like_DNA-bd_sf"/>
</dbReference>
<dbReference type="Gene3D" id="1.10.10.10">
    <property type="entry name" value="Winged helix-like DNA-binding domain superfamily/Winged helix DNA-binding domain"/>
    <property type="match status" value="1"/>
</dbReference>
<dbReference type="SUPFAM" id="SSF53067">
    <property type="entry name" value="Actin-like ATPase domain"/>
    <property type="match status" value="1"/>
</dbReference>
<dbReference type="Gene3D" id="3.30.420.40">
    <property type="match status" value="2"/>
</dbReference>
<keyword evidence="3" id="KW-1185">Reference proteome</keyword>
<dbReference type="PANTHER" id="PTHR18964">
    <property type="entry name" value="ROK (REPRESSOR, ORF, KINASE) FAMILY"/>
    <property type="match status" value="1"/>
</dbReference>
<gene>
    <name evidence="2" type="ORF">KUV23_01645</name>
</gene>
<dbReference type="InterPro" id="IPR036390">
    <property type="entry name" value="WH_DNA-bd_sf"/>
</dbReference>
<comment type="similarity">
    <text evidence="1">Belongs to the ROK (NagC/XylR) family.</text>
</comment>
<name>A0ABS7N016_9BACT</name>
<dbReference type="RefSeq" id="WP_026945080.1">
    <property type="nucleotide sequence ID" value="NZ_JAHVHP010000001.1"/>
</dbReference>
<dbReference type="SUPFAM" id="SSF46785">
    <property type="entry name" value="Winged helix' DNA-binding domain"/>
    <property type="match status" value="1"/>
</dbReference>
<reference evidence="2 3" key="1">
    <citation type="submission" date="2021-06" db="EMBL/GenBank/DDBJ databases">
        <title>44 bacteria genomes isolated from Dapeng, Shenzhen.</title>
        <authorList>
            <person name="Zheng W."/>
            <person name="Yu S."/>
            <person name="Huang Y."/>
        </authorList>
    </citation>
    <scope>NUCLEOTIDE SEQUENCE [LARGE SCALE GENOMIC DNA]</scope>
    <source>
        <strain evidence="2 3">DP5N14-6</strain>
    </source>
</reference>
<dbReference type="InterPro" id="IPR000600">
    <property type="entry name" value="ROK"/>
</dbReference>
<evidence type="ECO:0000313" key="3">
    <source>
        <dbReference type="Proteomes" id="UP000766609"/>
    </source>
</evidence>